<dbReference type="InterPro" id="IPR023415">
    <property type="entry name" value="LDLR_class-A_CS"/>
</dbReference>
<dbReference type="FunFam" id="4.10.400.10:FF:000034">
    <property type="entry name" value="Low-density lipoprotein receptor-related protein 2"/>
    <property type="match status" value="1"/>
</dbReference>
<keyword evidence="6" id="KW-0677">Repeat</keyword>
<keyword evidence="7" id="KW-1133">Transmembrane helix</keyword>
<dbReference type="PANTHER" id="PTHR22722">
    <property type="entry name" value="LOW-DENSITY LIPOPROTEIN RECEPTOR-RELATED PROTEIN 2-RELATED"/>
    <property type="match status" value="1"/>
</dbReference>
<name>A0A8S4S5R4_9NEOP</name>
<dbReference type="InterPro" id="IPR000742">
    <property type="entry name" value="EGF"/>
</dbReference>
<evidence type="ECO:0000256" key="11">
    <source>
        <dbReference type="ARBA" id="ARBA00023180"/>
    </source>
</evidence>
<dbReference type="PROSITE" id="PS50068">
    <property type="entry name" value="LDLRA_2"/>
    <property type="match status" value="4"/>
</dbReference>
<dbReference type="InterPro" id="IPR011042">
    <property type="entry name" value="6-blade_b-propeller_TolB-like"/>
</dbReference>
<accession>A0A8S4S5R4</accession>
<dbReference type="GO" id="GO:0005886">
    <property type="term" value="C:plasma membrane"/>
    <property type="evidence" value="ECO:0007669"/>
    <property type="project" value="TreeGrafter"/>
</dbReference>
<comment type="caution">
    <text evidence="12">Lacks conserved residue(s) required for the propagation of feature annotation.</text>
</comment>
<feature type="domain" description="EGF-like" evidence="15">
    <location>
        <begin position="1"/>
        <end position="38"/>
    </location>
</feature>
<dbReference type="GO" id="GO:0005509">
    <property type="term" value="F:calcium ion binding"/>
    <property type="evidence" value="ECO:0007669"/>
    <property type="project" value="InterPro"/>
</dbReference>
<gene>
    <name evidence="16" type="primary">jg24981</name>
    <name evidence="16" type="ORF">PAEG_LOCUS21034</name>
</gene>
<evidence type="ECO:0000256" key="12">
    <source>
        <dbReference type="PROSITE-ProRule" id="PRU00124"/>
    </source>
</evidence>
<evidence type="ECO:0000313" key="16">
    <source>
        <dbReference type="EMBL" id="CAH2245217.1"/>
    </source>
</evidence>
<dbReference type="GO" id="GO:0006897">
    <property type="term" value="P:endocytosis"/>
    <property type="evidence" value="ECO:0007669"/>
    <property type="project" value="UniProtKB-KW"/>
</dbReference>
<reference evidence="16" key="1">
    <citation type="submission" date="2022-03" db="EMBL/GenBank/DDBJ databases">
        <authorList>
            <person name="Lindestad O."/>
        </authorList>
    </citation>
    <scope>NUCLEOTIDE SEQUENCE</scope>
</reference>
<dbReference type="InterPro" id="IPR002172">
    <property type="entry name" value="LDrepeatLR_classA_rpt"/>
</dbReference>
<sequence length="881" mass="98552">MCENHTCPQNAVCKPQRFGPSCLCETYKIYNTTTKQCEETDHCAEEKPVCSHMCVNKGDHFQCVCDHGYTPDVAKYLCFAPDPEALLFFNTRNDIRYVSVKSKHQVIATTGIKQAHAVSYDGNYLYWVETAQGHQAIMRARLDDVKDSKQVIAALGLEDPGDIAIDYLGDNIYFGDQKRGIISVCRSDGSVCTTLKTSTKHPRFVTLDPRQGKMYWVDWHEREVIMHANMDGSNAEVLVNNLSSVATGLALDAPNGRLYYVDETIKVIRLEDRMIYHDCLICLITSNTSHVCACPDDMQMVGGHCQPTPGYRPQYLIVGAGSTFSRVHYNAIGNPETHGTNLDIGRVQAMAYDSIRDALYIYDGQHKSISHINMSDFTLGMTELLLYKGLENVVDMDYDFVSDNLYVLDAGRRVIEVVSLRNKHSTLLYSFRDQEIPLSLCVMPDYGRMLVAVLESEENNRIHIDSMGLDGTNRVHLLLNNVIGPNIRLRYSPEMNVVYIADDGNAVIDVIHPEGSGREIFSEVLTTVASLAVSDTHVFWTDRSSSRLYWANVHEASHKTHQIRRMELSIFPNQTHLHILTTTLPPDSKNPYRQHKCFQPPTPCSHICVQSPHPPHTTNVSSMGYTCRCPAGFLTFDKCMEFVECRADELLCHKSVECFAANKKCDGVKDCKFGEDEEGCGDTFAESSDTCPVNQINCHGLCIPKTEVCNHTILKPVVPVSKPLMCDSEEFRCSDNSVCIERSLACDGHSDCVDGSDEHPDACDVRSCFNTEFMCAIGKCIPISWKCDRNEDCPDGSDEVGCDTRSCPEGTFQCGNGSCVEVYKRCDGKSDCPDHADEEGCDVSEFIEVSEHVITCSPWEHPCEHNKTMCLPLTARFDTFA</sequence>
<dbReference type="InterPro" id="IPR051221">
    <property type="entry name" value="LDLR-related"/>
</dbReference>
<dbReference type="Gene3D" id="2.120.10.30">
    <property type="entry name" value="TolB, C-terminal domain"/>
    <property type="match status" value="2"/>
</dbReference>
<comment type="caution">
    <text evidence="16">The sequence shown here is derived from an EMBL/GenBank/DDBJ whole genome shotgun (WGS) entry which is preliminary data.</text>
</comment>
<evidence type="ECO:0000256" key="13">
    <source>
        <dbReference type="PROSITE-ProRule" id="PRU00461"/>
    </source>
</evidence>
<dbReference type="Pfam" id="PF00057">
    <property type="entry name" value="Ldl_recept_a"/>
    <property type="match status" value="3"/>
</dbReference>
<proteinExistence type="predicted"/>
<feature type="disulfide bond" evidence="12">
    <location>
        <begin position="768"/>
        <end position="780"/>
    </location>
</feature>
<evidence type="ECO:0000256" key="6">
    <source>
        <dbReference type="ARBA" id="ARBA00022737"/>
    </source>
</evidence>
<keyword evidence="10" id="KW-0675">Receptor</keyword>
<evidence type="ECO:0000256" key="5">
    <source>
        <dbReference type="ARBA" id="ARBA00022729"/>
    </source>
</evidence>
<dbReference type="PROSITE" id="PS01209">
    <property type="entry name" value="LDLRA_1"/>
    <property type="match status" value="2"/>
</dbReference>
<evidence type="ECO:0000256" key="8">
    <source>
        <dbReference type="ARBA" id="ARBA00023136"/>
    </source>
</evidence>
<dbReference type="AlphaFoldDB" id="A0A8S4S5R4"/>
<feature type="disulfide bond" evidence="12">
    <location>
        <begin position="814"/>
        <end position="832"/>
    </location>
</feature>
<feature type="domain" description="EGF-like" evidence="15">
    <location>
        <begin position="596"/>
        <end position="640"/>
    </location>
</feature>
<comment type="subcellular location">
    <subcellularLocation>
        <location evidence="1">Membrane</location>
        <topology evidence="1">Single-pass membrane protein</topology>
    </subcellularLocation>
</comment>
<dbReference type="Pfam" id="PF00058">
    <property type="entry name" value="Ldl_recept_b"/>
    <property type="match status" value="1"/>
</dbReference>
<keyword evidence="17" id="KW-1185">Reference proteome</keyword>
<evidence type="ECO:0000313" key="17">
    <source>
        <dbReference type="Proteomes" id="UP000838756"/>
    </source>
</evidence>
<feature type="domain" description="EGF-like calcium-binding" evidence="14">
    <location>
        <begin position="39"/>
        <end position="79"/>
    </location>
</feature>
<dbReference type="SMART" id="SM00135">
    <property type="entry name" value="LY"/>
    <property type="match status" value="6"/>
</dbReference>
<feature type="disulfide bond" evidence="12">
    <location>
        <begin position="787"/>
        <end position="802"/>
    </location>
</feature>
<dbReference type="SMART" id="SM00181">
    <property type="entry name" value="EGF"/>
    <property type="match status" value="5"/>
</dbReference>
<evidence type="ECO:0000256" key="9">
    <source>
        <dbReference type="ARBA" id="ARBA00023157"/>
    </source>
</evidence>
<dbReference type="Gene3D" id="2.10.25.10">
    <property type="entry name" value="Laminin"/>
    <property type="match status" value="1"/>
</dbReference>
<feature type="disulfide bond" evidence="12">
    <location>
        <begin position="807"/>
        <end position="819"/>
    </location>
</feature>
<dbReference type="SMART" id="SM00192">
    <property type="entry name" value="LDLa"/>
    <property type="match status" value="4"/>
</dbReference>
<keyword evidence="11" id="KW-0325">Glycoprotein</keyword>
<feature type="disulfide bond" evidence="12">
    <location>
        <begin position="665"/>
        <end position="680"/>
    </location>
</feature>
<feature type="domain" description="EGF-like" evidence="15">
    <location>
        <begin position="269"/>
        <end position="306"/>
    </location>
</feature>
<keyword evidence="8" id="KW-0472">Membrane</keyword>
<feature type="disulfide bond" evidence="12">
    <location>
        <begin position="826"/>
        <end position="841"/>
    </location>
</feature>
<feature type="domain" description="EGF-like" evidence="15">
    <location>
        <begin position="42"/>
        <end position="79"/>
    </location>
</feature>
<evidence type="ECO:0000256" key="10">
    <source>
        <dbReference type="ARBA" id="ARBA00023170"/>
    </source>
</evidence>
<dbReference type="OrthoDB" id="8831087at2759"/>
<evidence type="ECO:0000259" key="14">
    <source>
        <dbReference type="SMART" id="SM00179"/>
    </source>
</evidence>
<dbReference type="SUPFAM" id="SSF63825">
    <property type="entry name" value="YWTD domain"/>
    <property type="match status" value="2"/>
</dbReference>
<evidence type="ECO:0000256" key="1">
    <source>
        <dbReference type="ARBA" id="ARBA00004167"/>
    </source>
</evidence>
<dbReference type="InterPro" id="IPR001881">
    <property type="entry name" value="EGF-like_Ca-bd_dom"/>
</dbReference>
<dbReference type="SMART" id="SM00179">
    <property type="entry name" value="EGF_CA"/>
    <property type="match status" value="1"/>
</dbReference>
<dbReference type="PROSITE" id="PS51120">
    <property type="entry name" value="LDLRB"/>
    <property type="match status" value="2"/>
</dbReference>
<dbReference type="GO" id="GO:0043235">
    <property type="term" value="C:receptor complex"/>
    <property type="evidence" value="ECO:0007669"/>
    <property type="project" value="TreeGrafter"/>
</dbReference>
<keyword evidence="2" id="KW-0245">EGF-like domain</keyword>
<keyword evidence="9 12" id="KW-1015">Disulfide bond</keyword>
<dbReference type="SUPFAM" id="SSF57424">
    <property type="entry name" value="LDL receptor-like module"/>
    <property type="match status" value="4"/>
</dbReference>
<dbReference type="InterPro" id="IPR036055">
    <property type="entry name" value="LDL_receptor-like_sf"/>
</dbReference>
<protein>
    <submittedName>
        <fullName evidence="16">Jg24981 protein</fullName>
    </submittedName>
</protein>
<keyword evidence="3" id="KW-0254">Endocytosis</keyword>
<keyword evidence="4" id="KW-0812">Transmembrane</keyword>
<dbReference type="SUPFAM" id="SSF57184">
    <property type="entry name" value="Growth factor receptor domain"/>
    <property type="match status" value="1"/>
</dbReference>
<dbReference type="InterPro" id="IPR009030">
    <property type="entry name" value="Growth_fac_rcpt_cys_sf"/>
</dbReference>
<evidence type="ECO:0000259" key="15">
    <source>
        <dbReference type="SMART" id="SM00181"/>
    </source>
</evidence>
<feature type="repeat" description="LDL-receptor class B" evidence="13">
    <location>
        <begin position="123"/>
        <end position="169"/>
    </location>
</feature>
<feature type="domain" description="EGF-like" evidence="15">
    <location>
        <begin position="767"/>
        <end position="803"/>
    </location>
</feature>
<feature type="disulfide bond" evidence="12">
    <location>
        <begin position="775"/>
        <end position="793"/>
    </location>
</feature>
<keyword evidence="5" id="KW-0732">Signal</keyword>
<evidence type="ECO:0000256" key="7">
    <source>
        <dbReference type="ARBA" id="ARBA00022989"/>
    </source>
</evidence>
<evidence type="ECO:0000256" key="4">
    <source>
        <dbReference type="ARBA" id="ARBA00022692"/>
    </source>
</evidence>
<feature type="repeat" description="LDL-receptor class B" evidence="13">
    <location>
        <begin position="212"/>
        <end position="255"/>
    </location>
</feature>
<evidence type="ECO:0000256" key="2">
    <source>
        <dbReference type="ARBA" id="ARBA00022536"/>
    </source>
</evidence>
<dbReference type="CDD" id="cd00112">
    <property type="entry name" value="LDLa"/>
    <property type="match status" value="4"/>
</dbReference>
<dbReference type="InterPro" id="IPR000033">
    <property type="entry name" value="LDLR_classB_rpt"/>
</dbReference>
<evidence type="ECO:0000256" key="3">
    <source>
        <dbReference type="ARBA" id="ARBA00022583"/>
    </source>
</evidence>
<dbReference type="Gene3D" id="4.10.400.10">
    <property type="entry name" value="Low-density Lipoprotein Receptor"/>
    <property type="match status" value="4"/>
</dbReference>
<organism evidence="16 17">
    <name type="scientific">Pararge aegeria aegeria</name>
    <dbReference type="NCBI Taxonomy" id="348720"/>
    <lineage>
        <taxon>Eukaryota</taxon>
        <taxon>Metazoa</taxon>
        <taxon>Ecdysozoa</taxon>
        <taxon>Arthropoda</taxon>
        <taxon>Hexapoda</taxon>
        <taxon>Insecta</taxon>
        <taxon>Pterygota</taxon>
        <taxon>Neoptera</taxon>
        <taxon>Endopterygota</taxon>
        <taxon>Lepidoptera</taxon>
        <taxon>Glossata</taxon>
        <taxon>Ditrysia</taxon>
        <taxon>Papilionoidea</taxon>
        <taxon>Nymphalidae</taxon>
        <taxon>Satyrinae</taxon>
        <taxon>Satyrini</taxon>
        <taxon>Parargina</taxon>
        <taxon>Pararge</taxon>
    </lineage>
</organism>
<dbReference type="PRINTS" id="PR00261">
    <property type="entry name" value="LDLRECEPTOR"/>
</dbReference>
<dbReference type="Proteomes" id="UP000838756">
    <property type="component" value="Unassembled WGS sequence"/>
</dbReference>
<dbReference type="EMBL" id="CAKXAJ010025898">
    <property type="protein sequence ID" value="CAH2245217.1"/>
    <property type="molecule type" value="Genomic_DNA"/>
</dbReference>